<comment type="caution">
    <text evidence="3">The sequence shown here is derived from an EMBL/GenBank/DDBJ whole genome shotgun (WGS) entry which is preliminary data.</text>
</comment>
<evidence type="ECO:0000256" key="1">
    <source>
        <dbReference type="SAM" id="Coils"/>
    </source>
</evidence>
<name>A3K4L6_SAGS3</name>
<keyword evidence="4" id="KW-1185">Reference proteome</keyword>
<evidence type="ECO:0000256" key="2">
    <source>
        <dbReference type="SAM" id="SignalP"/>
    </source>
</evidence>
<protein>
    <submittedName>
        <fullName evidence="3">Uncharacterized protein</fullName>
    </submittedName>
</protein>
<dbReference type="RefSeq" id="WP_005859661.1">
    <property type="nucleotide sequence ID" value="NZ_AAYA01000007.1"/>
</dbReference>
<sequence>MKHKFMGGVLAAAMLAALPAVAENHSPEPEDNLTEFVDRTTALALDNTDRVKALRTTLADSMNDIEMAGARVQEMRDAVDAVIEELERGGEIDSLLTEYLDFAVAEEQRLRTSSNPLLREEADAWVPLIARTEVLIDDLSSVRIKLNEQVVDLGNRAELIEARIRRNAFESALNAAEEAVDGLEALSASIDELAQKADKEIERTEDASE</sequence>
<feature type="coiled-coil region" evidence="1">
    <location>
        <begin position="159"/>
        <end position="203"/>
    </location>
</feature>
<organism evidence="3 4">
    <name type="scientific">Sagittula stellata (strain ATCC 700073 / DSM 11524 / E-37)</name>
    <dbReference type="NCBI Taxonomy" id="388399"/>
    <lineage>
        <taxon>Bacteria</taxon>
        <taxon>Pseudomonadati</taxon>
        <taxon>Pseudomonadota</taxon>
        <taxon>Alphaproteobacteria</taxon>
        <taxon>Rhodobacterales</taxon>
        <taxon>Roseobacteraceae</taxon>
        <taxon>Sagittula</taxon>
    </lineage>
</organism>
<dbReference type="EMBL" id="AAYA01000007">
    <property type="protein sequence ID" value="EBA07915.1"/>
    <property type="molecule type" value="Genomic_DNA"/>
</dbReference>
<feature type="signal peptide" evidence="2">
    <location>
        <begin position="1"/>
        <end position="22"/>
    </location>
</feature>
<accession>A3K4L6</accession>
<keyword evidence="1" id="KW-0175">Coiled coil</keyword>
<evidence type="ECO:0000313" key="4">
    <source>
        <dbReference type="Proteomes" id="UP000005713"/>
    </source>
</evidence>
<reference evidence="3 4" key="1">
    <citation type="submission" date="2006-06" db="EMBL/GenBank/DDBJ databases">
        <authorList>
            <person name="Moran M.A."/>
            <person name="Ferriera S."/>
            <person name="Johnson J."/>
            <person name="Kravitz S."/>
            <person name="Beeson K."/>
            <person name="Sutton G."/>
            <person name="Rogers Y.-H."/>
            <person name="Friedman R."/>
            <person name="Frazier M."/>
            <person name="Venter J.C."/>
        </authorList>
    </citation>
    <scope>NUCLEOTIDE SEQUENCE [LARGE SCALE GENOMIC DNA]</scope>
    <source>
        <strain evidence="3 4">E-37</strain>
    </source>
</reference>
<keyword evidence="2" id="KW-0732">Signal</keyword>
<dbReference type="Proteomes" id="UP000005713">
    <property type="component" value="Unassembled WGS sequence"/>
</dbReference>
<proteinExistence type="predicted"/>
<gene>
    <name evidence="3" type="ORF">SSE37_01640</name>
</gene>
<evidence type="ECO:0000313" key="3">
    <source>
        <dbReference type="EMBL" id="EBA07915.1"/>
    </source>
</evidence>
<feature type="chain" id="PRO_5002654379" evidence="2">
    <location>
        <begin position="23"/>
        <end position="209"/>
    </location>
</feature>
<dbReference type="AlphaFoldDB" id="A3K4L6"/>